<evidence type="ECO:0000313" key="1">
    <source>
        <dbReference type="EMBL" id="KAF9478489.1"/>
    </source>
</evidence>
<name>A0A9P5YZS0_9AGAR</name>
<proteinExistence type="predicted"/>
<keyword evidence="2" id="KW-1185">Reference proteome</keyword>
<gene>
    <name evidence="1" type="ORF">BDN70DRAFT_933361</name>
</gene>
<evidence type="ECO:0000313" key="2">
    <source>
        <dbReference type="Proteomes" id="UP000807469"/>
    </source>
</evidence>
<comment type="caution">
    <text evidence="1">The sequence shown here is derived from an EMBL/GenBank/DDBJ whole genome shotgun (WGS) entry which is preliminary data.</text>
</comment>
<protein>
    <submittedName>
        <fullName evidence="1">Uncharacterized protein</fullName>
    </submittedName>
</protein>
<dbReference type="EMBL" id="MU155233">
    <property type="protein sequence ID" value="KAF9478489.1"/>
    <property type="molecule type" value="Genomic_DNA"/>
</dbReference>
<accession>A0A9P5YZS0</accession>
<sequence length="308" mass="34250">MAATSGGTAAMFGGTALVNGGTYTQIVHNYTEDPREVLRRDLLSRIRPELFYDSEMHDDLCDTHDFPPINDSEIENLIKDVVGSRQVVLRRHFSPPGKASRPYHGALKIAEYLENRGLLLAGIVIPSKIAPKELTHQLIFMIVYQMLCSDPVIASIIQSAIENNPRTLKCKASVRIKKWIIEPLVKAAEMDPSNRRPLTPNYVVIAGSHSQIADNSAAARVFDTISTMASQEGLDSPIRVVFISSSKTFSPFSYHTIIIIILSFSGASRESKISMLIDACDTSSFKGLCRGTCASINIWDIWFQWYRL</sequence>
<dbReference type="Proteomes" id="UP000807469">
    <property type="component" value="Unassembled WGS sequence"/>
</dbReference>
<reference evidence="1" key="1">
    <citation type="submission" date="2020-11" db="EMBL/GenBank/DDBJ databases">
        <authorList>
            <consortium name="DOE Joint Genome Institute"/>
            <person name="Ahrendt S."/>
            <person name="Riley R."/>
            <person name="Andreopoulos W."/>
            <person name="Labutti K."/>
            <person name="Pangilinan J."/>
            <person name="Ruiz-Duenas F.J."/>
            <person name="Barrasa J.M."/>
            <person name="Sanchez-Garcia M."/>
            <person name="Camarero S."/>
            <person name="Miyauchi S."/>
            <person name="Serrano A."/>
            <person name="Linde D."/>
            <person name="Babiker R."/>
            <person name="Drula E."/>
            <person name="Ayuso-Fernandez I."/>
            <person name="Pacheco R."/>
            <person name="Padilla G."/>
            <person name="Ferreira P."/>
            <person name="Barriuso J."/>
            <person name="Kellner H."/>
            <person name="Castanera R."/>
            <person name="Alfaro M."/>
            <person name="Ramirez L."/>
            <person name="Pisabarro A.G."/>
            <person name="Kuo A."/>
            <person name="Tritt A."/>
            <person name="Lipzen A."/>
            <person name="He G."/>
            <person name="Yan M."/>
            <person name="Ng V."/>
            <person name="Cullen D."/>
            <person name="Martin F."/>
            <person name="Rosso M.-N."/>
            <person name="Henrissat B."/>
            <person name="Hibbett D."/>
            <person name="Martinez A.T."/>
            <person name="Grigoriev I.V."/>
        </authorList>
    </citation>
    <scope>NUCLEOTIDE SEQUENCE</scope>
    <source>
        <strain evidence="1">CIRM-BRFM 674</strain>
    </source>
</reference>
<dbReference type="AlphaFoldDB" id="A0A9P5YZS0"/>
<organism evidence="1 2">
    <name type="scientific">Pholiota conissans</name>
    <dbReference type="NCBI Taxonomy" id="109636"/>
    <lineage>
        <taxon>Eukaryota</taxon>
        <taxon>Fungi</taxon>
        <taxon>Dikarya</taxon>
        <taxon>Basidiomycota</taxon>
        <taxon>Agaricomycotina</taxon>
        <taxon>Agaricomycetes</taxon>
        <taxon>Agaricomycetidae</taxon>
        <taxon>Agaricales</taxon>
        <taxon>Agaricineae</taxon>
        <taxon>Strophariaceae</taxon>
        <taxon>Pholiota</taxon>
    </lineage>
</organism>